<gene>
    <name evidence="4" type="ORF">SAMN06264849_10363</name>
</gene>
<sequence>MLPTERREQIRRLVKKRRNVKISELSQELQVSEMTIYRDLKPMLEEGWMKKTYGGVTLVQEPETSPVLGCICCGRQPDPRLTYRLVLMDQRIETACCSHCGLLRHQQIQDEVIQAICQDFFTNTTVSAMQAWYVMETEVDLRCCQPQVLSFEQKHTAEKFVRGFGGIVLSFAEAMTEVYRKMKQDSCSCHDSF</sequence>
<dbReference type="AlphaFoldDB" id="A0A521C162"/>
<keyword evidence="4" id="KW-0238">DNA-binding</keyword>
<protein>
    <submittedName>
        <fullName evidence="4">DNA-binding transcriptional regulator of sugar metabolism, DeoR/GlpR family</fullName>
    </submittedName>
</protein>
<dbReference type="RefSeq" id="WP_142504835.1">
    <property type="nucleotide sequence ID" value="NZ_FXTI01000003.1"/>
</dbReference>
<evidence type="ECO:0000256" key="2">
    <source>
        <dbReference type="ARBA" id="ARBA00023163"/>
    </source>
</evidence>
<dbReference type="InterPro" id="IPR036388">
    <property type="entry name" value="WH-like_DNA-bd_sf"/>
</dbReference>
<keyword evidence="5" id="KW-1185">Reference proteome</keyword>
<dbReference type="PANTHER" id="PTHR41247:SF1">
    <property type="entry name" value="HTH-TYPE TRANSCRIPTIONAL REPRESSOR YCNK"/>
    <property type="match status" value="1"/>
</dbReference>
<reference evidence="4 5" key="1">
    <citation type="submission" date="2017-05" db="EMBL/GenBank/DDBJ databases">
        <authorList>
            <person name="Varghese N."/>
            <person name="Submissions S."/>
        </authorList>
    </citation>
    <scope>NUCLEOTIDE SEQUENCE [LARGE SCALE GENOMIC DNA]</scope>
    <source>
        <strain evidence="4 5">DSM 45474</strain>
    </source>
</reference>
<dbReference type="InterPro" id="IPR001034">
    <property type="entry name" value="DeoR_HTH"/>
</dbReference>
<dbReference type="Gene3D" id="3.30.70.2050">
    <property type="match status" value="1"/>
</dbReference>
<dbReference type="OrthoDB" id="9797223at2"/>
<accession>A0A521C162</accession>
<evidence type="ECO:0000256" key="1">
    <source>
        <dbReference type="ARBA" id="ARBA00023015"/>
    </source>
</evidence>
<dbReference type="SUPFAM" id="SSF46785">
    <property type="entry name" value="Winged helix' DNA-binding domain"/>
    <property type="match status" value="1"/>
</dbReference>
<evidence type="ECO:0000313" key="5">
    <source>
        <dbReference type="Proteomes" id="UP000315636"/>
    </source>
</evidence>
<dbReference type="InterPro" id="IPR008719">
    <property type="entry name" value="N2O_reductase_NosL"/>
</dbReference>
<dbReference type="GO" id="GO:0003700">
    <property type="term" value="F:DNA-binding transcription factor activity"/>
    <property type="evidence" value="ECO:0007669"/>
    <property type="project" value="InterPro"/>
</dbReference>
<dbReference type="PRINTS" id="PR00037">
    <property type="entry name" value="HTHLACR"/>
</dbReference>
<organism evidence="4 5">
    <name type="scientific">Melghirimyces algeriensis</name>
    <dbReference type="NCBI Taxonomy" id="910412"/>
    <lineage>
        <taxon>Bacteria</taxon>
        <taxon>Bacillati</taxon>
        <taxon>Bacillota</taxon>
        <taxon>Bacilli</taxon>
        <taxon>Bacillales</taxon>
        <taxon>Thermoactinomycetaceae</taxon>
        <taxon>Melghirimyces</taxon>
    </lineage>
</organism>
<keyword evidence="2" id="KW-0804">Transcription</keyword>
<proteinExistence type="predicted"/>
<dbReference type="SUPFAM" id="SSF160387">
    <property type="entry name" value="NosL/MerB-like"/>
    <property type="match status" value="1"/>
</dbReference>
<dbReference type="Proteomes" id="UP000315636">
    <property type="component" value="Unassembled WGS sequence"/>
</dbReference>
<evidence type="ECO:0000313" key="4">
    <source>
        <dbReference type="EMBL" id="SMO53118.1"/>
    </source>
</evidence>
<dbReference type="InterPro" id="IPR036390">
    <property type="entry name" value="WH_DNA-bd_sf"/>
</dbReference>
<dbReference type="PANTHER" id="PTHR41247">
    <property type="entry name" value="HTH-TYPE TRANSCRIPTIONAL REPRESSOR YCNK"/>
    <property type="match status" value="1"/>
</dbReference>
<dbReference type="SMART" id="SM00420">
    <property type="entry name" value="HTH_DEOR"/>
    <property type="match status" value="1"/>
</dbReference>
<dbReference type="Gene3D" id="1.10.10.10">
    <property type="entry name" value="Winged helix-like DNA-binding domain superfamily/Winged helix DNA-binding domain"/>
    <property type="match status" value="1"/>
</dbReference>
<dbReference type="Pfam" id="PF08220">
    <property type="entry name" value="HTH_DeoR"/>
    <property type="match status" value="1"/>
</dbReference>
<evidence type="ECO:0000259" key="3">
    <source>
        <dbReference type="PROSITE" id="PS51000"/>
    </source>
</evidence>
<dbReference type="PROSITE" id="PS51000">
    <property type="entry name" value="HTH_DEOR_2"/>
    <property type="match status" value="1"/>
</dbReference>
<dbReference type="GO" id="GO:0003677">
    <property type="term" value="F:DNA binding"/>
    <property type="evidence" value="ECO:0007669"/>
    <property type="project" value="UniProtKB-KW"/>
</dbReference>
<keyword evidence="1" id="KW-0805">Transcription regulation</keyword>
<dbReference type="EMBL" id="FXTI01000003">
    <property type="protein sequence ID" value="SMO53118.1"/>
    <property type="molecule type" value="Genomic_DNA"/>
</dbReference>
<name>A0A521C162_9BACL</name>
<dbReference type="Pfam" id="PF05573">
    <property type="entry name" value="NosL"/>
    <property type="match status" value="1"/>
</dbReference>
<feature type="domain" description="HTH deoR-type" evidence="3">
    <location>
        <begin position="3"/>
        <end position="58"/>
    </location>
</feature>